<dbReference type="OrthoDB" id="2246468at2"/>
<gene>
    <name evidence="1" type="ORF">FC34_GL000793</name>
</gene>
<dbReference type="PATRIC" id="fig|1423727.3.peg.800"/>
<dbReference type="AlphaFoldDB" id="A0A0R2B161"/>
<name>A0A0R2B161_9LACO</name>
<comment type="caution">
    <text evidence="1">The sequence shown here is derived from an EMBL/GenBank/DDBJ whole genome shotgun (WGS) entry which is preliminary data.</text>
</comment>
<sequence length="129" mass="14263">MIKETHKGGNVVARFNRLKQALSQLVHPKREPPIHEISNPALELAENFTGHYAFLDEQTNKSHQLIIGPDLTIKIDGRALPGQVIGVTTSALTFLDHYGFQLIITCEAGVPVSVYDEAEDATYQIITPE</sequence>
<organism evidence="1 2">
    <name type="scientific">Lacticaseibacillus brantae DSM 23927</name>
    <dbReference type="NCBI Taxonomy" id="1423727"/>
    <lineage>
        <taxon>Bacteria</taxon>
        <taxon>Bacillati</taxon>
        <taxon>Bacillota</taxon>
        <taxon>Bacilli</taxon>
        <taxon>Lactobacillales</taxon>
        <taxon>Lactobacillaceae</taxon>
        <taxon>Lacticaseibacillus</taxon>
    </lineage>
</organism>
<reference evidence="1 2" key="1">
    <citation type="journal article" date="2015" name="Genome Announc.">
        <title>Expanding the biotechnology potential of lactobacilli through comparative genomics of 213 strains and associated genera.</title>
        <authorList>
            <person name="Sun Z."/>
            <person name="Harris H.M."/>
            <person name="McCann A."/>
            <person name="Guo C."/>
            <person name="Argimon S."/>
            <person name="Zhang W."/>
            <person name="Yang X."/>
            <person name="Jeffery I.B."/>
            <person name="Cooney J.C."/>
            <person name="Kagawa T.F."/>
            <person name="Liu W."/>
            <person name="Song Y."/>
            <person name="Salvetti E."/>
            <person name="Wrobel A."/>
            <person name="Rasinkangas P."/>
            <person name="Parkhill J."/>
            <person name="Rea M.C."/>
            <person name="O'Sullivan O."/>
            <person name="Ritari J."/>
            <person name="Douillard F.P."/>
            <person name="Paul Ross R."/>
            <person name="Yang R."/>
            <person name="Briner A.E."/>
            <person name="Felis G.E."/>
            <person name="de Vos W.M."/>
            <person name="Barrangou R."/>
            <person name="Klaenhammer T.R."/>
            <person name="Caufield P.W."/>
            <person name="Cui Y."/>
            <person name="Zhang H."/>
            <person name="O'Toole P.W."/>
        </authorList>
    </citation>
    <scope>NUCLEOTIDE SEQUENCE [LARGE SCALE GENOMIC DNA]</scope>
    <source>
        <strain evidence="1 2">DSM 23927</strain>
    </source>
</reference>
<dbReference type="InterPro" id="IPR032254">
    <property type="entry name" value="DUF4828"/>
</dbReference>
<dbReference type="STRING" id="1423727.FC34_GL000793"/>
<dbReference type="Pfam" id="PF16110">
    <property type="entry name" value="DUF4828"/>
    <property type="match status" value="1"/>
</dbReference>
<evidence type="ECO:0000313" key="2">
    <source>
        <dbReference type="Proteomes" id="UP000051672"/>
    </source>
</evidence>
<evidence type="ECO:0008006" key="3">
    <source>
        <dbReference type="Google" id="ProtNLM"/>
    </source>
</evidence>
<evidence type="ECO:0000313" key="1">
    <source>
        <dbReference type="EMBL" id="KRM73072.1"/>
    </source>
</evidence>
<keyword evidence="2" id="KW-1185">Reference proteome</keyword>
<dbReference type="EMBL" id="AYZQ01000001">
    <property type="protein sequence ID" value="KRM73072.1"/>
    <property type="molecule type" value="Genomic_DNA"/>
</dbReference>
<proteinExistence type="predicted"/>
<protein>
    <recommendedName>
        <fullName evidence="3">DUF4828 domain-containing protein</fullName>
    </recommendedName>
</protein>
<dbReference type="Proteomes" id="UP000051672">
    <property type="component" value="Unassembled WGS sequence"/>
</dbReference>
<accession>A0A0R2B161</accession>